<dbReference type="AlphaFoldDB" id="A0A951QQW5"/>
<reference evidence="2" key="1">
    <citation type="submission" date="2021-05" db="EMBL/GenBank/DDBJ databases">
        <authorList>
            <person name="Pietrasiak N."/>
            <person name="Ward R."/>
            <person name="Stajich J.E."/>
            <person name="Kurbessoian T."/>
        </authorList>
    </citation>
    <scope>NUCLEOTIDE SEQUENCE</scope>
    <source>
        <strain evidence="2">GSE-NOS-MK-12-04C</strain>
    </source>
</reference>
<evidence type="ECO:0000313" key="2">
    <source>
        <dbReference type="EMBL" id="MBW4670415.1"/>
    </source>
</evidence>
<dbReference type="Proteomes" id="UP000729701">
    <property type="component" value="Unassembled WGS sequence"/>
</dbReference>
<accession>A0A951QQW5</accession>
<evidence type="ECO:0000313" key="3">
    <source>
        <dbReference type="Proteomes" id="UP000729701"/>
    </source>
</evidence>
<name>A0A951QQW5_9CYAN</name>
<organism evidence="2 3">
    <name type="scientific">Cyanomargarita calcarea GSE-NOS-MK-12-04C</name>
    <dbReference type="NCBI Taxonomy" id="2839659"/>
    <lineage>
        <taxon>Bacteria</taxon>
        <taxon>Bacillati</taxon>
        <taxon>Cyanobacteriota</taxon>
        <taxon>Cyanophyceae</taxon>
        <taxon>Nostocales</taxon>
        <taxon>Cyanomargaritaceae</taxon>
        <taxon>Cyanomargarita</taxon>
    </lineage>
</organism>
<comment type="caution">
    <text evidence="2">The sequence shown here is derived from an EMBL/GenBank/DDBJ whole genome shotgun (WGS) entry which is preliminary data.</text>
</comment>
<evidence type="ECO:0000256" key="1">
    <source>
        <dbReference type="SAM" id="MobiDB-lite"/>
    </source>
</evidence>
<dbReference type="EMBL" id="JAHHGZ010000030">
    <property type="protein sequence ID" value="MBW4670415.1"/>
    <property type="molecule type" value="Genomic_DNA"/>
</dbReference>
<proteinExistence type="predicted"/>
<sequence>MGYIRFKPNKKPGRQSRRPKTIRMPLPICNKNRGVLSEIAVSENLAKPNVEVTLYNTGKARMSGSGSWGAIPQAFIGLLNPNKNPSLAGSS</sequence>
<gene>
    <name evidence="2" type="ORF">KME60_24120</name>
</gene>
<protein>
    <submittedName>
        <fullName evidence="2">Uncharacterized protein</fullName>
    </submittedName>
</protein>
<feature type="region of interest" description="Disordered" evidence="1">
    <location>
        <begin position="1"/>
        <end position="20"/>
    </location>
</feature>
<feature type="compositionally biased region" description="Basic residues" evidence="1">
    <location>
        <begin position="7"/>
        <end position="20"/>
    </location>
</feature>
<reference evidence="2" key="2">
    <citation type="journal article" date="2022" name="Microbiol. Resour. Announc.">
        <title>Metagenome Sequencing to Explore Phylogenomics of Terrestrial Cyanobacteria.</title>
        <authorList>
            <person name="Ward R.D."/>
            <person name="Stajich J.E."/>
            <person name="Johansen J.R."/>
            <person name="Huntemann M."/>
            <person name="Clum A."/>
            <person name="Foster B."/>
            <person name="Foster B."/>
            <person name="Roux S."/>
            <person name="Palaniappan K."/>
            <person name="Varghese N."/>
            <person name="Mukherjee S."/>
            <person name="Reddy T.B.K."/>
            <person name="Daum C."/>
            <person name="Copeland A."/>
            <person name="Chen I.A."/>
            <person name="Ivanova N.N."/>
            <person name="Kyrpides N.C."/>
            <person name="Shapiro N."/>
            <person name="Eloe-Fadrosh E.A."/>
            <person name="Pietrasiak N."/>
        </authorList>
    </citation>
    <scope>NUCLEOTIDE SEQUENCE</scope>
    <source>
        <strain evidence="2">GSE-NOS-MK-12-04C</strain>
    </source>
</reference>